<reference evidence="2" key="1">
    <citation type="submission" date="2023-02" db="EMBL/GenBank/DDBJ databases">
        <title>Nocardiopsis ansamitocini NBRC 112285.</title>
        <authorList>
            <person name="Ichikawa N."/>
            <person name="Sato H."/>
            <person name="Tonouchi N."/>
        </authorList>
    </citation>
    <scope>NUCLEOTIDE SEQUENCE</scope>
    <source>
        <strain evidence="2">NBRC 112285</strain>
    </source>
</reference>
<protein>
    <recommendedName>
        <fullName evidence="4">Helix-turn-helix domain-containing protein</fullName>
    </recommendedName>
</protein>
<dbReference type="Proteomes" id="UP001165092">
    <property type="component" value="Unassembled WGS sequence"/>
</dbReference>
<feature type="region of interest" description="Disordered" evidence="1">
    <location>
        <begin position="241"/>
        <end position="277"/>
    </location>
</feature>
<keyword evidence="3" id="KW-1185">Reference proteome</keyword>
<dbReference type="RefSeq" id="WP_285757168.1">
    <property type="nucleotide sequence ID" value="NZ_BSQG01000001.1"/>
</dbReference>
<dbReference type="Gene3D" id="1.10.10.10">
    <property type="entry name" value="Winged helix-like DNA-binding domain superfamily/Winged helix DNA-binding domain"/>
    <property type="match status" value="1"/>
</dbReference>
<dbReference type="InterPro" id="IPR036390">
    <property type="entry name" value="WH_DNA-bd_sf"/>
</dbReference>
<gene>
    <name evidence="2" type="ORF">Nans01_06640</name>
</gene>
<evidence type="ECO:0000256" key="1">
    <source>
        <dbReference type="SAM" id="MobiDB-lite"/>
    </source>
</evidence>
<evidence type="ECO:0000313" key="2">
    <source>
        <dbReference type="EMBL" id="GLU46313.1"/>
    </source>
</evidence>
<feature type="compositionally biased region" description="Polar residues" evidence="1">
    <location>
        <begin position="241"/>
        <end position="256"/>
    </location>
</feature>
<dbReference type="Pfam" id="PF13730">
    <property type="entry name" value="HTH_36"/>
    <property type="match status" value="1"/>
</dbReference>
<organism evidence="2 3">
    <name type="scientific">Nocardiopsis ansamitocini</name>
    <dbReference type="NCBI Taxonomy" id="1670832"/>
    <lineage>
        <taxon>Bacteria</taxon>
        <taxon>Bacillati</taxon>
        <taxon>Actinomycetota</taxon>
        <taxon>Actinomycetes</taxon>
        <taxon>Streptosporangiales</taxon>
        <taxon>Nocardiopsidaceae</taxon>
        <taxon>Nocardiopsis</taxon>
    </lineage>
</organism>
<dbReference type="SUPFAM" id="SSF46785">
    <property type="entry name" value="Winged helix' DNA-binding domain"/>
    <property type="match status" value="1"/>
</dbReference>
<sequence>MSNEAITWAFKQDIANSSAKFVLVVLADFADESWECFPGQKKIARMTGMGERSVRRSLEWLEEQGFITRCHRYGSSGKRTSDRYRLLQRPDSTTGQNDRLLEPLVSTTGQIDHRSDWPQVLPAKLAAGQNDHRLPPAVFTTGQIDHRSDLQSLPANLAGHEPLVEPPVISIEKARAAKHGDDTPIPPDFAVTQRMRDWATDNAPGVDVDFETEQFVDYWASRGTPRRDWTAAWRQWMRNQTKWTSQRTHNQPQRANRYQPWRNTDPARHYADPDPWA</sequence>
<accession>A0A9W6P3E9</accession>
<proteinExistence type="predicted"/>
<dbReference type="InterPro" id="IPR036388">
    <property type="entry name" value="WH-like_DNA-bd_sf"/>
</dbReference>
<dbReference type="AlphaFoldDB" id="A0A9W6P3E9"/>
<name>A0A9W6P3E9_9ACTN</name>
<dbReference type="EMBL" id="BSQG01000001">
    <property type="protein sequence ID" value="GLU46313.1"/>
    <property type="molecule type" value="Genomic_DNA"/>
</dbReference>
<evidence type="ECO:0008006" key="4">
    <source>
        <dbReference type="Google" id="ProtNLM"/>
    </source>
</evidence>
<feature type="compositionally biased region" description="Basic and acidic residues" evidence="1">
    <location>
        <begin position="265"/>
        <end position="277"/>
    </location>
</feature>
<comment type="caution">
    <text evidence="2">The sequence shown here is derived from an EMBL/GenBank/DDBJ whole genome shotgun (WGS) entry which is preliminary data.</text>
</comment>
<evidence type="ECO:0000313" key="3">
    <source>
        <dbReference type="Proteomes" id="UP001165092"/>
    </source>
</evidence>